<name>A0A7C9LLV8_9DEIO</name>
<dbReference type="AlphaFoldDB" id="A0A7C9LLV8"/>
<comment type="caution">
    <text evidence="1">The sequence shown here is derived from an EMBL/GenBank/DDBJ whole genome shotgun (WGS) entry which is preliminary data.</text>
</comment>
<accession>A0A7C9LLV8</accession>
<organism evidence="1 2">
    <name type="scientific">Deinococcus arboris</name>
    <dbReference type="NCBI Taxonomy" id="2682977"/>
    <lineage>
        <taxon>Bacteria</taxon>
        <taxon>Thermotogati</taxon>
        <taxon>Deinococcota</taxon>
        <taxon>Deinococci</taxon>
        <taxon>Deinococcales</taxon>
        <taxon>Deinococcaceae</taxon>
        <taxon>Deinococcus</taxon>
    </lineage>
</organism>
<keyword evidence="2" id="KW-1185">Reference proteome</keyword>
<dbReference type="EMBL" id="WQLB01000018">
    <property type="protein sequence ID" value="MVN87778.1"/>
    <property type="molecule type" value="Genomic_DNA"/>
</dbReference>
<protein>
    <submittedName>
        <fullName evidence="1">Uncharacterized protein</fullName>
    </submittedName>
</protein>
<evidence type="ECO:0000313" key="1">
    <source>
        <dbReference type="EMBL" id="MVN87778.1"/>
    </source>
</evidence>
<gene>
    <name evidence="1" type="ORF">GO986_13525</name>
</gene>
<reference evidence="1 2" key="1">
    <citation type="submission" date="2019-12" db="EMBL/GenBank/DDBJ databases">
        <title>Deinococcus sp. HMF7620 Genome sequencing and assembly.</title>
        <authorList>
            <person name="Kang H."/>
            <person name="Kim H."/>
            <person name="Joh K."/>
        </authorList>
    </citation>
    <scope>NUCLEOTIDE SEQUENCE [LARGE SCALE GENOMIC DNA]</scope>
    <source>
        <strain evidence="1 2">HMF7620</strain>
    </source>
</reference>
<sequence length="86" mass="9334">MTLTLPPSQSPHLQLYIQAATTDHWAEATALLAQAYQAAPPQTLSSDDCRILLPLTDALTYLGQHLPCLSPTLALLHHLIQLRPAA</sequence>
<dbReference type="RefSeq" id="WP_157459821.1">
    <property type="nucleotide sequence ID" value="NZ_WQLB01000018.1"/>
</dbReference>
<proteinExistence type="predicted"/>
<evidence type="ECO:0000313" key="2">
    <source>
        <dbReference type="Proteomes" id="UP000483286"/>
    </source>
</evidence>
<dbReference type="Proteomes" id="UP000483286">
    <property type="component" value="Unassembled WGS sequence"/>
</dbReference>